<gene>
    <name evidence="2" type="ORF">TI39_contig410g00007</name>
</gene>
<name>A0A0F4GM77_9PEZI</name>
<proteinExistence type="predicted"/>
<protein>
    <submittedName>
        <fullName evidence="2">Uncharacterized protein</fullName>
    </submittedName>
</protein>
<comment type="caution">
    <text evidence="2">The sequence shown here is derived from an EMBL/GenBank/DDBJ whole genome shotgun (WGS) entry which is preliminary data.</text>
</comment>
<evidence type="ECO:0000313" key="2">
    <source>
        <dbReference type="EMBL" id="KJX98486.1"/>
    </source>
</evidence>
<feature type="region of interest" description="Disordered" evidence="1">
    <location>
        <begin position="29"/>
        <end position="132"/>
    </location>
</feature>
<keyword evidence="3" id="KW-1185">Reference proteome</keyword>
<feature type="compositionally biased region" description="Polar residues" evidence="1">
    <location>
        <begin position="84"/>
        <end position="99"/>
    </location>
</feature>
<sequence>MPPKNQAAQAPKMKQTDLASLGFTKASAILSNSSMRKTSPGQSPPLPAQKRRRVQEEEQRVESSDEVLDPPKRRHRRAAPRGGSEQQPFEISDDVSNANVDELPTYRLPLAYEEPSQQGRPSQHSPGLAAESDEQFSKFEDRFGGQDISAVTLDGTKAMLQRDSSPDNEDYDKLSLQDGDKGWGVYHVRALNDADLSDKHDYMGSGTNREAAGLSARIDQHNDSNYREYERKRSEGGACSFYLLMDDPAVPRYLMFDKLCGARQPSRLASNYELMYLRKTMFLAELSTAGDAASSARPLKPQNIPTPSSYAIRELTLDENRARKKFAAMRLQDRESKEQREGRLQRQREVAARKKIIDNMKAAGSPQGAIDAVRAKQQADVQAAIPRNANGKIIKYQYDTETPRTAAEIAASHQGPRKANRVPTLFPSLSKAFVADAEGRMARLHN</sequence>
<dbReference type="AlphaFoldDB" id="A0A0F4GM77"/>
<organism evidence="2 3">
    <name type="scientific">Zymoseptoria brevis</name>
    <dbReference type="NCBI Taxonomy" id="1047168"/>
    <lineage>
        <taxon>Eukaryota</taxon>
        <taxon>Fungi</taxon>
        <taxon>Dikarya</taxon>
        <taxon>Ascomycota</taxon>
        <taxon>Pezizomycotina</taxon>
        <taxon>Dothideomycetes</taxon>
        <taxon>Dothideomycetidae</taxon>
        <taxon>Mycosphaerellales</taxon>
        <taxon>Mycosphaerellaceae</taxon>
        <taxon>Zymoseptoria</taxon>
    </lineage>
</organism>
<reference evidence="2 3" key="1">
    <citation type="submission" date="2015-03" db="EMBL/GenBank/DDBJ databases">
        <title>RNA-seq based gene annotation and comparative genomics of four Zymoseptoria species reveal species-specific pathogenicity related genes and transposable element activity.</title>
        <authorList>
            <person name="Grandaubert J."/>
            <person name="Bhattacharyya A."/>
            <person name="Stukenbrock E.H."/>
        </authorList>
    </citation>
    <scope>NUCLEOTIDE SEQUENCE [LARGE SCALE GENOMIC DNA]</scope>
    <source>
        <strain evidence="2 3">Zb18110</strain>
    </source>
</reference>
<feature type="compositionally biased region" description="Polar residues" evidence="1">
    <location>
        <begin position="115"/>
        <end position="125"/>
    </location>
</feature>
<dbReference type="Proteomes" id="UP000033647">
    <property type="component" value="Unassembled WGS sequence"/>
</dbReference>
<dbReference type="EMBL" id="LAFY01000402">
    <property type="protein sequence ID" value="KJX98486.1"/>
    <property type="molecule type" value="Genomic_DNA"/>
</dbReference>
<evidence type="ECO:0000256" key="1">
    <source>
        <dbReference type="SAM" id="MobiDB-lite"/>
    </source>
</evidence>
<feature type="compositionally biased region" description="Polar residues" evidence="1">
    <location>
        <begin position="29"/>
        <end position="41"/>
    </location>
</feature>
<feature type="compositionally biased region" description="Basic and acidic residues" evidence="1">
    <location>
        <begin position="54"/>
        <end position="63"/>
    </location>
</feature>
<evidence type="ECO:0000313" key="3">
    <source>
        <dbReference type="Proteomes" id="UP000033647"/>
    </source>
</evidence>
<accession>A0A0F4GM77</accession>